<dbReference type="AlphaFoldDB" id="A0A285LT78"/>
<sequence>MRRAVAVTAMIGALTLAPLTPATAAPAPTATPVVGGGCWPATGSAAMCVPFSEFLKWFLPSMSAGS</sequence>
<feature type="chain" id="PRO_5012990232" description="Secreted protein" evidence="1">
    <location>
        <begin position="25"/>
        <end position="66"/>
    </location>
</feature>
<accession>A0A285LT78</accession>
<dbReference type="STRING" id="1379680.GCA_001612615_04294"/>
<dbReference type="EMBL" id="OBEG01000005">
    <property type="protein sequence ID" value="SNY88132.1"/>
    <property type="molecule type" value="Genomic_DNA"/>
</dbReference>
<protein>
    <recommendedName>
        <fullName evidence="4">Secreted protein</fullName>
    </recommendedName>
</protein>
<name>A0A285LT78_9NOCA</name>
<reference evidence="2 3" key="1">
    <citation type="submission" date="2017-09" db="EMBL/GenBank/DDBJ databases">
        <authorList>
            <person name="Ehlers B."/>
            <person name="Leendertz F.H."/>
        </authorList>
    </citation>
    <scope>NUCLEOTIDE SEQUENCE [LARGE SCALE GENOMIC DNA]</scope>
    <source>
        <strain evidence="2 3">DSM 45537</strain>
    </source>
</reference>
<dbReference type="RefSeq" id="WP_143861531.1">
    <property type="nucleotide sequence ID" value="NZ_OBEG01000005.1"/>
</dbReference>
<keyword evidence="3" id="KW-1185">Reference proteome</keyword>
<evidence type="ECO:0000256" key="1">
    <source>
        <dbReference type="SAM" id="SignalP"/>
    </source>
</evidence>
<evidence type="ECO:0000313" key="2">
    <source>
        <dbReference type="EMBL" id="SNY88132.1"/>
    </source>
</evidence>
<evidence type="ECO:0008006" key="4">
    <source>
        <dbReference type="Google" id="ProtNLM"/>
    </source>
</evidence>
<keyword evidence="1" id="KW-0732">Signal</keyword>
<organism evidence="2 3">
    <name type="scientific">Nocardia amikacinitolerans</name>
    <dbReference type="NCBI Taxonomy" id="756689"/>
    <lineage>
        <taxon>Bacteria</taxon>
        <taxon>Bacillati</taxon>
        <taxon>Actinomycetota</taxon>
        <taxon>Actinomycetes</taxon>
        <taxon>Mycobacteriales</taxon>
        <taxon>Nocardiaceae</taxon>
        <taxon>Nocardia</taxon>
    </lineage>
</organism>
<dbReference type="OrthoDB" id="9980123at2"/>
<dbReference type="Proteomes" id="UP000219565">
    <property type="component" value="Unassembled WGS sequence"/>
</dbReference>
<gene>
    <name evidence="2" type="ORF">SAMN04244553_5094</name>
</gene>
<feature type="signal peptide" evidence="1">
    <location>
        <begin position="1"/>
        <end position="24"/>
    </location>
</feature>
<proteinExistence type="predicted"/>
<evidence type="ECO:0000313" key="3">
    <source>
        <dbReference type="Proteomes" id="UP000219565"/>
    </source>
</evidence>